<evidence type="ECO:0000313" key="2">
    <source>
        <dbReference type="EMBL" id="CAD9631920.1"/>
    </source>
</evidence>
<proteinExistence type="predicted"/>
<protein>
    <submittedName>
        <fullName evidence="2">Uncharacterized protein</fullName>
    </submittedName>
</protein>
<feature type="compositionally biased region" description="Low complexity" evidence="1">
    <location>
        <begin position="17"/>
        <end position="35"/>
    </location>
</feature>
<dbReference type="EMBL" id="HBGZ01033045">
    <property type="protein sequence ID" value="CAD9631920.1"/>
    <property type="molecule type" value="Transcribed_RNA"/>
</dbReference>
<dbReference type="AlphaFoldDB" id="A0A7S2VHR0"/>
<evidence type="ECO:0000256" key="1">
    <source>
        <dbReference type="SAM" id="MobiDB-lite"/>
    </source>
</evidence>
<feature type="region of interest" description="Disordered" evidence="1">
    <location>
        <begin position="1"/>
        <end position="72"/>
    </location>
</feature>
<name>A0A7S2VHR0_9STRA</name>
<organism evidence="2">
    <name type="scientific">Skeletonema marinoi</name>
    <dbReference type="NCBI Taxonomy" id="267567"/>
    <lineage>
        <taxon>Eukaryota</taxon>
        <taxon>Sar</taxon>
        <taxon>Stramenopiles</taxon>
        <taxon>Ochrophyta</taxon>
        <taxon>Bacillariophyta</taxon>
        <taxon>Coscinodiscophyceae</taxon>
        <taxon>Thalassiosirophycidae</taxon>
        <taxon>Thalassiosirales</taxon>
        <taxon>Skeletonemataceae</taxon>
        <taxon>Skeletonema</taxon>
        <taxon>Skeletonema marinoi-dohrnii complex</taxon>
    </lineage>
</organism>
<accession>A0A7S2VHR0</accession>
<gene>
    <name evidence="2" type="ORF">SMAR0320_LOCUS23652</name>
</gene>
<sequence length="204" mass="22765">MTMHKMMIRSLLRQQHQSTPQLSSSIRSISTTPTLHQAMPAPKTSSEEPKTAQKKVIKTKEKSGSASKMAAKEAKTNRLVDLMTKAYDAPITPPPKVSDEEMAIRAMIGRNYVIGSFKRHNENNHDLAVKIRMKKHAMKLLPKEGEIGDTPIEGEKNTVYGKWRKAAFKVNGNWGPPDSRPIPLLTPPIEGFDASLYMDAEDES</sequence>
<reference evidence="2" key="1">
    <citation type="submission" date="2021-01" db="EMBL/GenBank/DDBJ databases">
        <authorList>
            <person name="Corre E."/>
            <person name="Pelletier E."/>
            <person name="Niang G."/>
            <person name="Scheremetjew M."/>
            <person name="Finn R."/>
            <person name="Kale V."/>
            <person name="Holt S."/>
            <person name="Cochrane G."/>
            <person name="Meng A."/>
            <person name="Brown T."/>
            <person name="Cohen L."/>
        </authorList>
    </citation>
    <scope>NUCLEOTIDE SEQUENCE</scope>
    <source>
        <strain evidence="2">SM1012Den-03</strain>
    </source>
</reference>